<feature type="domain" description="Nitroreductase" evidence="6">
    <location>
        <begin position="8"/>
        <end position="195"/>
    </location>
</feature>
<keyword evidence="3" id="KW-0285">Flavoprotein</keyword>
<dbReference type="EMBL" id="CACSIK010000001">
    <property type="protein sequence ID" value="CAA0093423.1"/>
    <property type="molecule type" value="Genomic_DNA"/>
</dbReference>
<reference evidence="9 10" key="1">
    <citation type="submission" date="2019-11" db="EMBL/GenBank/DDBJ databases">
        <authorList>
            <person name="Holert J."/>
        </authorList>
    </citation>
    <scope>NUCLEOTIDE SEQUENCE [LARGE SCALE GENOMIC DNA]</scope>
    <source>
        <strain evidence="8">BC3_2A</strain>
        <strain evidence="7">SB11_1A</strain>
    </source>
</reference>
<keyword evidence="4" id="KW-0288">FMN</keyword>
<evidence type="ECO:0000313" key="9">
    <source>
        <dbReference type="Proteomes" id="UP000435877"/>
    </source>
</evidence>
<evidence type="ECO:0000256" key="3">
    <source>
        <dbReference type="ARBA" id="ARBA00022630"/>
    </source>
</evidence>
<dbReference type="InterPro" id="IPR000415">
    <property type="entry name" value="Nitroreductase-like"/>
</dbReference>
<dbReference type="SUPFAM" id="SSF55469">
    <property type="entry name" value="FMN-dependent nitroreductase-like"/>
    <property type="match status" value="1"/>
</dbReference>
<evidence type="ECO:0000256" key="1">
    <source>
        <dbReference type="ARBA" id="ARBA00001917"/>
    </source>
</evidence>
<dbReference type="RefSeq" id="WP_159269008.1">
    <property type="nucleotide sequence ID" value="NZ_CACSIK010000001.1"/>
</dbReference>
<dbReference type="Proteomes" id="UP000435877">
    <property type="component" value="Unassembled WGS sequence"/>
</dbReference>
<gene>
    <name evidence="8" type="primary">nfnB_1</name>
    <name evidence="7" type="synonym">nfnB_2</name>
    <name evidence="7" type="ORF">IHBHHGIJ_02474</name>
    <name evidence="8" type="ORF">KFEGEMFD_02661</name>
</gene>
<comment type="cofactor">
    <cofactor evidence="1">
        <name>FMN</name>
        <dbReference type="ChEBI" id="CHEBI:58210"/>
    </cofactor>
</comment>
<dbReference type="Pfam" id="PF00881">
    <property type="entry name" value="Nitroreductase"/>
    <property type="match status" value="1"/>
</dbReference>
<proteinExistence type="inferred from homology"/>
<name>A0A5S9Q1N9_9GAMM</name>
<organism evidence="8 10">
    <name type="scientific">Zhongshania aliphaticivorans</name>
    <dbReference type="NCBI Taxonomy" id="1470434"/>
    <lineage>
        <taxon>Bacteria</taxon>
        <taxon>Pseudomonadati</taxon>
        <taxon>Pseudomonadota</taxon>
        <taxon>Gammaproteobacteria</taxon>
        <taxon>Cellvibrionales</taxon>
        <taxon>Spongiibacteraceae</taxon>
        <taxon>Zhongshania</taxon>
    </lineage>
</organism>
<keyword evidence="9" id="KW-1185">Reference proteome</keyword>
<dbReference type="PANTHER" id="PTHR43673">
    <property type="entry name" value="NAD(P)H NITROREDUCTASE YDGI-RELATED"/>
    <property type="match status" value="1"/>
</dbReference>
<evidence type="ECO:0000256" key="4">
    <source>
        <dbReference type="ARBA" id="ARBA00022643"/>
    </source>
</evidence>
<sequence>MSVRQLLTSRSSTRGFLDKPVADEVLHQIFSDAQQSPSNCNTQPWKTHVISGEKKDALSALLVTEVMSGKPPSPDFDWTVSYQGDHRERQFGSASALYGALGIERQDKQARGAAMIKNWQFFGAPHAVFFTMEKYLNIMGAVDLGIYAQSLALLLAEQGIGCCMQGALGQFPAPVREFLSLSDSEGVLFGMSFGYPDPDAAINQAKTDRVSLDTAVNFVA</sequence>
<evidence type="ECO:0000259" key="6">
    <source>
        <dbReference type="Pfam" id="PF00881"/>
    </source>
</evidence>
<protein>
    <submittedName>
        <fullName evidence="8">Nitroreductase NfnB</fullName>
        <ecNumber evidence="8">1.-.-.-</ecNumber>
    </submittedName>
</protein>
<dbReference type="Gene3D" id="3.40.109.10">
    <property type="entry name" value="NADH Oxidase"/>
    <property type="match status" value="1"/>
</dbReference>
<accession>A0A5S9Q1N9</accession>
<comment type="similarity">
    <text evidence="2">Belongs to the nitroreductase family.</text>
</comment>
<dbReference type="InterPro" id="IPR029479">
    <property type="entry name" value="Nitroreductase"/>
</dbReference>
<dbReference type="Proteomes" id="UP000439591">
    <property type="component" value="Unassembled WGS sequence"/>
</dbReference>
<dbReference type="AlphaFoldDB" id="A0A5S9Q1N9"/>
<evidence type="ECO:0000313" key="8">
    <source>
        <dbReference type="EMBL" id="CAA0111346.1"/>
    </source>
</evidence>
<dbReference type="CDD" id="cd02136">
    <property type="entry name" value="PnbA_NfnB-like"/>
    <property type="match status" value="1"/>
</dbReference>
<keyword evidence="5 8" id="KW-0560">Oxidoreductase</keyword>
<dbReference type="PANTHER" id="PTHR43673:SF2">
    <property type="entry name" value="NITROREDUCTASE"/>
    <property type="match status" value="1"/>
</dbReference>
<evidence type="ECO:0000256" key="5">
    <source>
        <dbReference type="ARBA" id="ARBA00023002"/>
    </source>
</evidence>
<evidence type="ECO:0000256" key="2">
    <source>
        <dbReference type="ARBA" id="ARBA00007118"/>
    </source>
</evidence>
<dbReference type="EMBL" id="CACSIM010000004">
    <property type="protein sequence ID" value="CAA0111346.1"/>
    <property type="molecule type" value="Genomic_DNA"/>
</dbReference>
<dbReference type="OrthoDB" id="9802510at2"/>
<evidence type="ECO:0000313" key="7">
    <source>
        <dbReference type="EMBL" id="CAA0093423.1"/>
    </source>
</evidence>
<dbReference type="EC" id="1.-.-.-" evidence="8"/>
<dbReference type="GO" id="GO:0016491">
    <property type="term" value="F:oxidoreductase activity"/>
    <property type="evidence" value="ECO:0007669"/>
    <property type="project" value="UniProtKB-KW"/>
</dbReference>
<evidence type="ECO:0000313" key="10">
    <source>
        <dbReference type="Proteomes" id="UP000439591"/>
    </source>
</evidence>